<gene>
    <name evidence="2" type="ORF">BWQ96_01451</name>
</gene>
<feature type="compositionally biased region" description="Pro residues" evidence="1">
    <location>
        <begin position="38"/>
        <end position="52"/>
    </location>
</feature>
<protein>
    <submittedName>
        <fullName evidence="2">Uncharacterized protein</fullName>
    </submittedName>
</protein>
<dbReference type="Proteomes" id="UP000247409">
    <property type="component" value="Unassembled WGS sequence"/>
</dbReference>
<dbReference type="AlphaFoldDB" id="A0A2V3J2J5"/>
<reference evidence="2 3" key="1">
    <citation type="journal article" date="2018" name="Mol. Biol. Evol.">
        <title>Analysis of the draft genome of the red seaweed Gracilariopsis chorda provides insights into genome size evolution in Rhodophyta.</title>
        <authorList>
            <person name="Lee J."/>
            <person name="Yang E.C."/>
            <person name="Graf L."/>
            <person name="Yang J.H."/>
            <person name="Qiu H."/>
            <person name="Zel Zion U."/>
            <person name="Chan C.X."/>
            <person name="Stephens T.G."/>
            <person name="Weber A.P.M."/>
            <person name="Boo G.H."/>
            <person name="Boo S.M."/>
            <person name="Kim K.M."/>
            <person name="Shin Y."/>
            <person name="Jung M."/>
            <person name="Lee S.J."/>
            <person name="Yim H.S."/>
            <person name="Lee J.H."/>
            <person name="Bhattacharya D."/>
            <person name="Yoon H.S."/>
        </authorList>
    </citation>
    <scope>NUCLEOTIDE SEQUENCE [LARGE SCALE GENOMIC DNA]</scope>
    <source>
        <strain evidence="2 3">SKKU-2015</strain>
        <tissue evidence="2">Whole body</tissue>
    </source>
</reference>
<accession>A0A2V3J2J5</accession>
<evidence type="ECO:0000256" key="1">
    <source>
        <dbReference type="SAM" id="MobiDB-lite"/>
    </source>
</evidence>
<evidence type="ECO:0000313" key="2">
    <source>
        <dbReference type="EMBL" id="PXF48599.1"/>
    </source>
</evidence>
<sequence>MGTKRLASDATRSTTPRQTTSAVAKRLRTTLSGQSKPISPPPPATPARPPRIPRCCTSSALDSTHRSAVNRLDGLNAQQIIALLNKVEMRFRRLAVFEAEEIRRAQMLGYATSATPSTHSPYKLALHTAAW</sequence>
<organism evidence="2 3">
    <name type="scientific">Gracilariopsis chorda</name>
    <dbReference type="NCBI Taxonomy" id="448386"/>
    <lineage>
        <taxon>Eukaryota</taxon>
        <taxon>Rhodophyta</taxon>
        <taxon>Florideophyceae</taxon>
        <taxon>Rhodymeniophycidae</taxon>
        <taxon>Gracilariales</taxon>
        <taxon>Gracilariaceae</taxon>
        <taxon>Gracilariopsis</taxon>
    </lineage>
</organism>
<keyword evidence="3" id="KW-1185">Reference proteome</keyword>
<dbReference type="OrthoDB" id="5593at2759"/>
<name>A0A2V3J2J5_9FLOR</name>
<dbReference type="EMBL" id="NBIV01000012">
    <property type="protein sequence ID" value="PXF48599.1"/>
    <property type="molecule type" value="Genomic_DNA"/>
</dbReference>
<feature type="compositionally biased region" description="Polar residues" evidence="1">
    <location>
        <begin position="10"/>
        <end position="22"/>
    </location>
</feature>
<proteinExistence type="predicted"/>
<comment type="caution">
    <text evidence="2">The sequence shown here is derived from an EMBL/GenBank/DDBJ whole genome shotgun (WGS) entry which is preliminary data.</text>
</comment>
<feature type="region of interest" description="Disordered" evidence="1">
    <location>
        <begin position="1"/>
        <end position="55"/>
    </location>
</feature>
<evidence type="ECO:0000313" key="3">
    <source>
        <dbReference type="Proteomes" id="UP000247409"/>
    </source>
</evidence>